<dbReference type="Gene3D" id="1.10.1200.10">
    <property type="entry name" value="ACP-like"/>
    <property type="match status" value="1"/>
</dbReference>
<dbReference type="RefSeq" id="WP_271021931.1">
    <property type="nucleotide sequence ID" value="NZ_JAQHXR010000006.1"/>
</dbReference>
<reference evidence="1 2" key="1">
    <citation type="submission" date="2023-01" db="EMBL/GenBank/DDBJ databases">
        <title>Description of Helicobacter ibis sp. nov. isolated from faecal droppings of black-faced ibis (Theristicus melanopis).</title>
        <authorList>
            <person name="Lopez-Cantillo M."/>
            <person name="Vidal-Veuthey B."/>
            <person name="Mella A."/>
            <person name="De La Haba R."/>
            <person name="Collado L."/>
        </authorList>
    </citation>
    <scope>NUCLEOTIDE SEQUENCE [LARGE SCALE GENOMIC DNA]</scope>
    <source>
        <strain evidence="1 2">A82</strain>
    </source>
</reference>
<comment type="caution">
    <text evidence="1">The sequence shown here is derived from an EMBL/GenBank/DDBJ whole genome shotgun (WGS) entry which is preliminary data.</text>
</comment>
<dbReference type="SUPFAM" id="SSF47336">
    <property type="entry name" value="ACP-like"/>
    <property type="match status" value="1"/>
</dbReference>
<evidence type="ECO:0000313" key="1">
    <source>
        <dbReference type="EMBL" id="MDA3969570.1"/>
    </source>
</evidence>
<sequence length="74" mass="8727">MNVVKSLFDSIGRSDLTEDMDNLLDNGLIDSMDIIAFLEAVEKHYKKDFDESYIEVEYFQNFHTIQEMLDRAMK</sequence>
<dbReference type="EMBL" id="JAQHXR010000006">
    <property type="protein sequence ID" value="MDA3969570.1"/>
    <property type="molecule type" value="Genomic_DNA"/>
</dbReference>
<name>A0ABT4VFU5_9HELI</name>
<protein>
    <submittedName>
        <fullName evidence="1">Acyl carrier protein</fullName>
    </submittedName>
</protein>
<accession>A0ABT4VFU5</accession>
<keyword evidence="2" id="KW-1185">Reference proteome</keyword>
<proteinExistence type="predicted"/>
<dbReference type="InterPro" id="IPR036736">
    <property type="entry name" value="ACP-like_sf"/>
</dbReference>
<gene>
    <name evidence="1" type="ORF">PF021_07805</name>
</gene>
<evidence type="ECO:0000313" key="2">
    <source>
        <dbReference type="Proteomes" id="UP001210261"/>
    </source>
</evidence>
<organism evidence="1 2">
    <name type="scientific">Helicobacter ibis</name>
    <dbReference type="NCBI Taxonomy" id="2962633"/>
    <lineage>
        <taxon>Bacteria</taxon>
        <taxon>Pseudomonadati</taxon>
        <taxon>Campylobacterota</taxon>
        <taxon>Epsilonproteobacteria</taxon>
        <taxon>Campylobacterales</taxon>
        <taxon>Helicobacteraceae</taxon>
        <taxon>Helicobacter</taxon>
    </lineage>
</organism>
<dbReference type="Proteomes" id="UP001210261">
    <property type="component" value="Unassembled WGS sequence"/>
</dbReference>